<evidence type="ECO:0000313" key="15">
    <source>
        <dbReference type="Proteomes" id="UP000550787"/>
    </source>
</evidence>
<dbReference type="Proteomes" id="UP000550787">
    <property type="component" value="Unassembled WGS sequence"/>
</dbReference>
<comment type="caution">
    <text evidence="14">The sequence shown here is derived from an EMBL/GenBank/DDBJ whole genome shotgun (WGS) entry which is preliminary data.</text>
</comment>
<feature type="signal peptide" evidence="11">
    <location>
        <begin position="1"/>
        <end position="24"/>
    </location>
</feature>
<feature type="compositionally biased region" description="Basic residues" evidence="10">
    <location>
        <begin position="41"/>
        <end position="50"/>
    </location>
</feature>
<reference evidence="14 15" key="1">
    <citation type="submission" date="2020-04" db="EMBL/GenBank/DDBJ databases">
        <title>Description of novel Gluconacetobacter.</title>
        <authorList>
            <person name="Sombolestani A."/>
        </authorList>
    </citation>
    <scope>NUCLEOTIDE SEQUENCE [LARGE SCALE GENOMIC DNA]</scope>
    <source>
        <strain evidence="14 15">LMG 7603</strain>
    </source>
</reference>
<dbReference type="PANTHER" id="PTHR47234">
    <property type="match status" value="1"/>
</dbReference>
<dbReference type="CDD" id="cd01347">
    <property type="entry name" value="ligand_gated_channel"/>
    <property type="match status" value="1"/>
</dbReference>
<sequence>MTLRRSLIAATILAMQFDLSAALAQTAPSQTATPQKPATSGHRHVAKAGKKAGAPKAHAATASAATPGVVPAAAVSTAAVAPVVPVAPVYHAPPPDAGEAVIVTGTHAYNRHARDSTAPITVISAATLQRTGAVNLADALTRMDPSITEQTMGADAGALTSSIRMRGLNPNEVLVLVDGKRRHTTANIYADQGPQQGSTPVDLNMLPANAIDHIEILRDGAAAMYGSDAIAGVVNIITKKTAHGLNLTGQTGANAYNGDGWQYQTGIDGGFSFLGDGYVHISGQVEHADHMVPKGASDLRTDPNNADYGGVNFPSNSNMIMSTPEETRENLLINFGKTVTEGIDFYGQITYAHRHSEAYENYRTPTKAPQIYPAGFSPLETIDENDFAATLGLKGDNFLGFDWDVSTTYGQDDDTIGNKNTANPNMLSTDPTVCGTNPANAATYSTDGCGWSPTTVLAERYSLAQWTNNADFRRRLKIANVVPVTVAFGAEHRLEQYQIWPGNPPSYQIGGTQGYAGLMPENAGKWGRDIWAGYLDGDFHLLPHWDLDFAGRFEHYTDFGNTENGKVSTRYDFTKRIAIRGTVSNGFRAPTLPEEHFSALNVSPTGATGLLSTTSAAGQSVGALPLKPERSFSAEAGLVLEPVDGWHVSADVYQINIRDRIFGSSTFSDSDALNAIAMTGASLPAGITNSDVFVNYFANVGSTKTQGLDIMSDYLLRLNQYGNVDLSLGVNLNRTKVTRTNTLANGLPALNAQTASYLTNGAPKNKIVLQAHWTIGQWDVNVRQTRYGATTILQTYEDQAPAALQYSNTQWLSFKNTAAWMTDLEVGYRLNHIWHFAVGANNIFNVRPRRLPLIANYLGANQFDQNSSGIPFTGGYYYGRINASF</sequence>
<keyword evidence="14" id="KW-0675">Receptor</keyword>
<feature type="region of interest" description="Disordered" evidence="10">
    <location>
        <begin position="28"/>
        <end position="59"/>
    </location>
</feature>
<evidence type="ECO:0000259" key="12">
    <source>
        <dbReference type="Pfam" id="PF00593"/>
    </source>
</evidence>
<accession>A0A7W4I6C8</accession>
<dbReference type="InterPro" id="IPR000531">
    <property type="entry name" value="Beta-barrel_TonB"/>
</dbReference>
<dbReference type="InterPro" id="IPR039426">
    <property type="entry name" value="TonB-dep_rcpt-like"/>
</dbReference>
<feature type="domain" description="TonB-dependent receptor-like beta-barrel" evidence="12">
    <location>
        <begin position="355"/>
        <end position="843"/>
    </location>
</feature>
<keyword evidence="7 8" id="KW-0998">Cell outer membrane</keyword>
<proteinExistence type="inferred from homology"/>
<dbReference type="InterPro" id="IPR012910">
    <property type="entry name" value="Plug_dom"/>
</dbReference>
<keyword evidence="6 8" id="KW-0472">Membrane</keyword>
<dbReference type="Pfam" id="PF07715">
    <property type="entry name" value="Plug"/>
    <property type="match status" value="1"/>
</dbReference>
<dbReference type="Pfam" id="PF00593">
    <property type="entry name" value="TonB_dep_Rec_b-barrel"/>
    <property type="match status" value="1"/>
</dbReference>
<evidence type="ECO:0000256" key="5">
    <source>
        <dbReference type="ARBA" id="ARBA00023077"/>
    </source>
</evidence>
<keyword evidence="11" id="KW-0732">Signal</keyword>
<protein>
    <submittedName>
        <fullName evidence="14">TonB-dependent receptor</fullName>
    </submittedName>
</protein>
<name>A0A7W4I6C8_GLUDI</name>
<feature type="compositionally biased region" description="Polar residues" evidence="10">
    <location>
        <begin position="28"/>
        <end position="38"/>
    </location>
</feature>
<dbReference type="PROSITE" id="PS52016">
    <property type="entry name" value="TONB_DEPENDENT_REC_3"/>
    <property type="match status" value="1"/>
</dbReference>
<comment type="subcellular location">
    <subcellularLocation>
        <location evidence="1 8">Cell outer membrane</location>
        <topology evidence="1 8">Multi-pass membrane protein</topology>
    </subcellularLocation>
</comment>
<organism evidence="14 15">
    <name type="scientific">Gluconacetobacter diazotrophicus</name>
    <name type="common">Acetobacter diazotrophicus</name>
    <dbReference type="NCBI Taxonomy" id="33996"/>
    <lineage>
        <taxon>Bacteria</taxon>
        <taxon>Pseudomonadati</taxon>
        <taxon>Pseudomonadota</taxon>
        <taxon>Alphaproteobacteria</taxon>
        <taxon>Acetobacterales</taxon>
        <taxon>Acetobacteraceae</taxon>
        <taxon>Gluconacetobacter</taxon>
    </lineage>
</organism>
<dbReference type="InterPro" id="IPR036942">
    <property type="entry name" value="Beta-barrel_TonB_sf"/>
</dbReference>
<evidence type="ECO:0000256" key="10">
    <source>
        <dbReference type="SAM" id="MobiDB-lite"/>
    </source>
</evidence>
<feature type="domain" description="TonB-dependent receptor plug" evidence="13">
    <location>
        <begin position="113"/>
        <end position="233"/>
    </location>
</feature>
<evidence type="ECO:0000256" key="7">
    <source>
        <dbReference type="ARBA" id="ARBA00023237"/>
    </source>
</evidence>
<evidence type="ECO:0000259" key="13">
    <source>
        <dbReference type="Pfam" id="PF07715"/>
    </source>
</evidence>
<dbReference type="GO" id="GO:0009279">
    <property type="term" value="C:cell outer membrane"/>
    <property type="evidence" value="ECO:0007669"/>
    <property type="project" value="UniProtKB-SubCell"/>
</dbReference>
<evidence type="ECO:0000256" key="8">
    <source>
        <dbReference type="PROSITE-ProRule" id="PRU01360"/>
    </source>
</evidence>
<dbReference type="Gene3D" id="2.40.170.20">
    <property type="entry name" value="TonB-dependent receptor, beta-barrel domain"/>
    <property type="match status" value="1"/>
</dbReference>
<dbReference type="RefSeq" id="WP_012228424.1">
    <property type="nucleotide sequence ID" value="NZ_JABEQG010000023.1"/>
</dbReference>
<gene>
    <name evidence="14" type="ORF">HLH33_12170</name>
</gene>
<feature type="chain" id="PRO_5041142040" evidence="11">
    <location>
        <begin position="25"/>
        <end position="885"/>
    </location>
</feature>
<evidence type="ECO:0000256" key="2">
    <source>
        <dbReference type="ARBA" id="ARBA00022448"/>
    </source>
</evidence>
<dbReference type="EMBL" id="JABEQG010000023">
    <property type="protein sequence ID" value="MBB2157056.1"/>
    <property type="molecule type" value="Genomic_DNA"/>
</dbReference>
<keyword evidence="5 9" id="KW-0798">TonB box</keyword>
<keyword evidence="3 8" id="KW-1134">Transmembrane beta strand</keyword>
<keyword evidence="4 8" id="KW-0812">Transmembrane</keyword>
<dbReference type="Gene3D" id="2.170.130.10">
    <property type="entry name" value="TonB-dependent receptor, plug domain"/>
    <property type="match status" value="1"/>
</dbReference>
<dbReference type="AlphaFoldDB" id="A0A7W4I6C8"/>
<evidence type="ECO:0000256" key="11">
    <source>
        <dbReference type="SAM" id="SignalP"/>
    </source>
</evidence>
<comment type="similarity">
    <text evidence="8 9">Belongs to the TonB-dependent receptor family.</text>
</comment>
<dbReference type="PANTHER" id="PTHR47234:SF3">
    <property type="entry name" value="SECRETIN_TONB SHORT N-TERMINAL DOMAIN-CONTAINING PROTEIN"/>
    <property type="match status" value="1"/>
</dbReference>
<dbReference type="OMA" id="YDQRENY"/>
<dbReference type="InterPro" id="IPR037066">
    <property type="entry name" value="Plug_dom_sf"/>
</dbReference>
<evidence type="ECO:0000256" key="9">
    <source>
        <dbReference type="RuleBase" id="RU003357"/>
    </source>
</evidence>
<evidence type="ECO:0000256" key="3">
    <source>
        <dbReference type="ARBA" id="ARBA00022452"/>
    </source>
</evidence>
<keyword evidence="2 8" id="KW-0813">Transport</keyword>
<evidence type="ECO:0000256" key="6">
    <source>
        <dbReference type="ARBA" id="ARBA00023136"/>
    </source>
</evidence>
<evidence type="ECO:0000313" key="14">
    <source>
        <dbReference type="EMBL" id="MBB2157056.1"/>
    </source>
</evidence>
<evidence type="ECO:0000256" key="1">
    <source>
        <dbReference type="ARBA" id="ARBA00004571"/>
    </source>
</evidence>
<evidence type="ECO:0000256" key="4">
    <source>
        <dbReference type="ARBA" id="ARBA00022692"/>
    </source>
</evidence>
<dbReference type="SUPFAM" id="SSF56935">
    <property type="entry name" value="Porins"/>
    <property type="match status" value="1"/>
</dbReference>